<dbReference type="Proteomes" id="UP000530660">
    <property type="component" value="Unassembled WGS sequence"/>
</dbReference>
<organism evidence="1 2">
    <name type="scientific">Cyanidiococcus yangmingshanensis</name>
    <dbReference type="NCBI Taxonomy" id="2690220"/>
    <lineage>
        <taxon>Eukaryota</taxon>
        <taxon>Rhodophyta</taxon>
        <taxon>Bangiophyceae</taxon>
        <taxon>Cyanidiales</taxon>
        <taxon>Cyanidiaceae</taxon>
        <taxon>Cyanidiococcus</taxon>
    </lineage>
</organism>
<dbReference type="AlphaFoldDB" id="A0A7J7IDS5"/>
<reference evidence="1 2" key="1">
    <citation type="journal article" date="2020" name="J. Phycol.">
        <title>Comparative genome analysis reveals Cyanidiococcus gen. nov., a new extremophilic red algal genus sister to Cyanidioschyzon (Cyanidioschyzonaceae, Rhodophyta).</title>
        <authorList>
            <person name="Liu S.-L."/>
            <person name="Chiang Y.-R."/>
            <person name="Yoon H.S."/>
            <person name="Fu H.-Y."/>
        </authorList>
    </citation>
    <scope>NUCLEOTIDE SEQUENCE [LARGE SCALE GENOMIC DNA]</scope>
    <source>
        <strain evidence="1 2">THAL066</strain>
    </source>
</reference>
<name>A0A7J7IDS5_9RHOD</name>
<keyword evidence="2" id="KW-1185">Reference proteome</keyword>
<accession>A0A7J7IDS5</accession>
<proteinExistence type="predicted"/>
<protein>
    <submittedName>
        <fullName evidence="1">Uncharacterized protein</fullName>
    </submittedName>
</protein>
<gene>
    <name evidence="1" type="ORF">F1559_000552</name>
</gene>
<evidence type="ECO:0000313" key="1">
    <source>
        <dbReference type="EMBL" id="KAF6001178.1"/>
    </source>
</evidence>
<evidence type="ECO:0000313" key="2">
    <source>
        <dbReference type="Proteomes" id="UP000530660"/>
    </source>
</evidence>
<sequence>MIASGKLVCGTSAGNLRDIFREIGEGSADGCARDARCVGVVLARTTLGRWHRLGASRETQPRPAMSLLLARTRFDADLVAVAMLRDMHTRDPSCSRFLDIIHDHMRWGITIPYLIVFVQTLMSMLFHCLACMDAHSGRVVVGRQSASMSLRVVVVGRRSAWVAGDAPASADQTFEDAT</sequence>
<comment type="caution">
    <text evidence="1">The sequence shown here is derived from an EMBL/GenBank/DDBJ whole genome shotgun (WGS) entry which is preliminary data.</text>
</comment>
<dbReference type="EMBL" id="VWRR01000015">
    <property type="protein sequence ID" value="KAF6001178.1"/>
    <property type="molecule type" value="Genomic_DNA"/>
</dbReference>